<protein>
    <recommendedName>
        <fullName evidence="1">PiggyBac transposable element-derived protein domain-containing protein</fullName>
    </recommendedName>
</protein>
<dbReference type="InterPro" id="IPR029526">
    <property type="entry name" value="PGBD"/>
</dbReference>
<dbReference type="Proteomes" id="UP001187531">
    <property type="component" value="Unassembled WGS sequence"/>
</dbReference>
<dbReference type="Pfam" id="PF13843">
    <property type="entry name" value="DDE_Tnp_1_7"/>
    <property type="match status" value="1"/>
</dbReference>
<organism evidence="2 3">
    <name type="scientific">Artemia franciscana</name>
    <name type="common">Brine shrimp</name>
    <name type="synonym">Artemia sanfranciscana</name>
    <dbReference type="NCBI Taxonomy" id="6661"/>
    <lineage>
        <taxon>Eukaryota</taxon>
        <taxon>Metazoa</taxon>
        <taxon>Ecdysozoa</taxon>
        <taxon>Arthropoda</taxon>
        <taxon>Crustacea</taxon>
        <taxon>Branchiopoda</taxon>
        <taxon>Anostraca</taxon>
        <taxon>Artemiidae</taxon>
        <taxon>Artemia</taxon>
    </lineage>
</organism>
<proteinExistence type="predicted"/>
<accession>A0AA88KT94</accession>
<dbReference type="EMBL" id="JAVRJZ010000020">
    <property type="protein sequence ID" value="KAK2705763.1"/>
    <property type="molecule type" value="Genomic_DNA"/>
</dbReference>
<feature type="domain" description="PiggyBac transposable element-derived protein" evidence="1">
    <location>
        <begin position="2"/>
        <end position="160"/>
    </location>
</feature>
<dbReference type="AlphaFoldDB" id="A0AA88KT94"/>
<evidence type="ECO:0000313" key="3">
    <source>
        <dbReference type="Proteomes" id="UP001187531"/>
    </source>
</evidence>
<reference evidence="2" key="1">
    <citation type="submission" date="2023-07" db="EMBL/GenBank/DDBJ databases">
        <title>Chromosome-level genome assembly of Artemia franciscana.</title>
        <authorList>
            <person name="Jo E."/>
        </authorList>
    </citation>
    <scope>NUCLEOTIDE SEQUENCE</scope>
    <source>
        <tissue evidence="2">Whole body</tissue>
    </source>
</reference>
<evidence type="ECO:0000259" key="1">
    <source>
        <dbReference type="Pfam" id="PF13843"/>
    </source>
</evidence>
<name>A0AA88KT94_ARTSF</name>
<keyword evidence="3" id="KW-1185">Reference proteome</keyword>
<dbReference type="PANTHER" id="PTHR47272:SF1">
    <property type="entry name" value="PIGGYBAC TRANSPOSABLE ELEMENT-DERIVED PROTEIN 3-LIKE"/>
    <property type="match status" value="1"/>
</dbReference>
<sequence>MGQFLGIHILMGIIKQPIISQHWGRATRLSLIAYIMSRHWPFEYFFHANDIHLTVPKGQDGYDSLFKLQQMIDGLRVNLKKIPAEERQRIDEQMVPYKGRLSFKQYLKDIPNFLGIKIFSRAGASGIIYDFEVYTGKGSVPVNELDWGAEVVLRLAEMIPRNENFKLFF</sequence>
<evidence type="ECO:0000313" key="2">
    <source>
        <dbReference type="EMBL" id="KAK2705763.1"/>
    </source>
</evidence>
<gene>
    <name evidence="2" type="ORF">QYM36_015957</name>
</gene>
<dbReference type="PANTHER" id="PTHR47272">
    <property type="entry name" value="DDE_TNP_1_7 DOMAIN-CONTAINING PROTEIN"/>
    <property type="match status" value="1"/>
</dbReference>
<comment type="caution">
    <text evidence="2">The sequence shown here is derived from an EMBL/GenBank/DDBJ whole genome shotgun (WGS) entry which is preliminary data.</text>
</comment>